<dbReference type="SUPFAM" id="SSF47598">
    <property type="entry name" value="Ribbon-helix-helix"/>
    <property type="match status" value="1"/>
</dbReference>
<feature type="domain" description="Antitoxin FitA-like ribbon-helix-helix" evidence="1">
    <location>
        <begin position="8"/>
        <end position="40"/>
    </location>
</feature>
<sequence>MATLNALNIPDELYAQLQELAKAENSSVEAQVIKILQDALQTTIQPTQDERYKNVPKLLEEIRLRRESRRTDVEWTDSTALIREDRDR</sequence>
<dbReference type="Gene3D" id="1.10.1220.10">
    <property type="entry name" value="Met repressor-like"/>
    <property type="match status" value="1"/>
</dbReference>
<dbReference type="Pfam" id="PF22513">
    <property type="entry name" value="FitA-like_RHH"/>
    <property type="match status" value="1"/>
</dbReference>
<accession>A0ABR8G0C9</accession>
<gene>
    <name evidence="2" type="ORF">H6G74_20355</name>
</gene>
<evidence type="ECO:0000313" key="2">
    <source>
        <dbReference type="EMBL" id="MBD2596665.1"/>
    </source>
</evidence>
<evidence type="ECO:0000313" key="3">
    <source>
        <dbReference type="Proteomes" id="UP000603457"/>
    </source>
</evidence>
<evidence type="ECO:0000259" key="1">
    <source>
        <dbReference type="Pfam" id="PF22513"/>
    </source>
</evidence>
<reference evidence="2 3" key="1">
    <citation type="journal article" date="2020" name="ISME J.">
        <title>Comparative genomics reveals insights into cyanobacterial evolution and habitat adaptation.</title>
        <authorList>
            <person name="Chen M.Y."/>
            <person name="Teng W.K."/>
            <person name="Zhao L."/>
            <person name="Hu C.X."/>
            <person name="Zhou Y.K."/>
            <person name="Han B.P."/>
            <person name="Song L.R."/>
            <person name="Shu W.S."/>
        </authorList>
    </citation>
    <scope>NUCLEOTIDE SEQUENCE [LARGE SCALE GENOMIC DNA]</scope>
    <source>
        <strain evidence="2 3">FACHB-130</strain>
    </source>
</reference>
<dbReference type="RefSeq" id="WP_190969381.1">
    <property type="nucleotide sequence ID" value="NZ_JACJTB010000030.1"/>
</dbReference>
<name>A0ABR8G0C9_9NOSO</name>
<keyword evidence="3" id="KW-1185">Reference proteome</keyword>
<organism evidence="2 3">
    <name type="scientific">Nostoc spongiaeforme FACHB-130</name>
    <dbReference type="NCBI Taxonomy" id="1357510"/>
    <lineage>
        <taxon>Bacteria</taxon>
        <taxon>Bacillati</taxon>
        <taxon>Cyanobacteriota</taxon>
        <taxon>Cyanophyceae</taxon>
        <taxon>Nostocales</taxon>
        <taxon>Nostocaceae</taxon>
        <taxon>Nostoc</taxon>
    </lineage>
</organism>
<dbReference type="EMBL" id="JACJTB010000030">
    <property type="protein sequence ID" value="MBD2596665.1"/>
    <property type="molecule type" value="Genomic_DNA"/>
</dbReference>
<comment type="caution">
    <text evidence="2">The sequence shown here is derived from an EMBL/GenBank/DDBJ whole genome shotgun (WGS) entry which is preliminary data.</text>
</comment>
<dbReference type="InterPro" id="IPR010985">
    <property type="entry name" value="Ribbon_hlx_hlx"/>
</dbReference>
<dbReference type="InterPro" id="IPR013321">
    <property type="entry name" value="Arc_rbn_hlx_hlx"/>
</dbReference>
<proteinExistence type="predicted"/>
<dbReference type="InterPro" id="IPR053853">
    <property type="entry name" value="FitA-like_RHH"/>
</dbReference>
<dbReference type="Proteomes" id="UP000603457">
    <property type="component" value="Unassembled WGS sequence"/>
</dbReference>
<protein>
    <recommendedName>
        <fullName evidence="1">Antitoxin FitA-like ribbon-helix-helix domain-containing protein</fullName>
    </recommendedName>
</protein>